<evidence type="ECO:0000256" key="4">
    <source>
        <dbReference type="ARBA" id="ARBA00022596"/>
    </source>
</evidence>
<keyword evidence="10" id="KW-0808">Transferase</keyword>
<keyword evidence="7 10" id="KW-0464">Manganese</keyword>
<dbReference type="GO" id="GO:0030643">
    <property type="term" value="P:intracellular phosphate ion homeostasis"/>
    <property type="evidence" value="ECO:0007669"/>
    <property type="project" value="UniProtKB-ARBA"/>
</dbReference>
<evidence type="ECO:0000313" key="13">
    <source>
        <dbReference type="RefSeq" id="XP_030375107.1"/>
    </source>
</evidence>
<dbReference type="GO" id="GO:0032259">
    <property type="term" value="P:methylation"/>
    <property type="evidence" value="ECO:0007669"/>
    <property type="project" value="UniProtKB-KW"/>
</dbReference>
<dbReference type="GO" id="GO:0046872">
    <property type="term" value="F:metal ion binding"/>
    <property type="evidence" value="ECO:0007669"/>
    <property type="project" value="UniProtKB-UniRule"/>
</dbReference>
<evidence type="ECO:0000256" key="1">
    <source>
        <dbReference type="ARBA" id="ARBA00000807"/>
    </source>
</evidence>
<dbReference type="InterPro" id="IPR002791">
    <property type="entry name" value="ARMT1-like_metal-bd"/>
</dbReference>
<dbReference type="PANTHER" id="PTHR12260:SF6">
    <property type="entry name" value="DAMAGE-CONTROL PHOSPHATASE ARMT1"/>
    <property type="match status" value="1"/>
</dbReference>
<evidence type="ECO:0000256" key="5">
    <source>
        <dbReference type="ARBA" id="ARBA00022723"/>
    </source>
</evidence>
<dbReference type="RefSeq" id="XP_030375107.1">
    <property type="nucleotide sequence ID" value="XM_030519247.1"/>
</dbReference>
<comment type="catalytic activity">
    <reaction evidence="9 10">
        <text>beta-D-fructose 6-phosphate = dihydroxyacetone + D-glyceraldehyde 3-phosphate</text>
        <dbReference type="Rhea" id="RHEA:28002"/>
        <dbReference type="ChEBI" id="CHEBI:16016"/>
        <dbReference type="ChEBI" id="CHEBI:57634"/>
        <dbReference type="ChEBI" id="CHEBI:59776"/>
    </reaction>
</comment>
<evidence type="ECO:0000256" key="6">
    <source>
        <dbReference type="ARBA" id="ARBA00022801"/>
    </source>
</evidence>
<sequence length="492" mass="56700">MELESTTSERTVGNVAAASAAAVSAPGAASKGESAGTQKLNKVFKSDFDAKYNIVDINTPLNAYMSGQYKRSYAYYNLRNVLPVVLTNVIDTLTKDKNELVARYAPSNFEQSAREELKIIIGLISRLKYELQTDKPFQQYNGEEADREIWNHFITHLPDDERSFYRACWLYSECYTYRKLYSFVENSIFIKEFDYFAKVKEHALTSCIEDILSLSNTTRRTEKSKEVFEELMKINLWSNRCDVLASAAYQNERIFNSTVLDDVSAIDSFILINNVSEIWKLLDSKPHKKQQVVDIVLDNAGYELFTDFILAEYMIEKGLATKVRFHVKAHPWFVLDTTEADFKWTLQYLSEHSDYIISLIGKKYLQFLDEGKFELAPVSCFWTSPHPFFAMRDIAPELYQKLQESRLIIFKGDLNGRKILSDVCWDTTQDIKTCLRGFLPTNFCLIRTIKAEVLCGLPKGLNESLTQRDPQWMLTGNYGIIHFVDGTREFGY</sequence>
<comment type="catalytic activity">
    <reaction evidence="2 10">
        <text>beta-D-fructose 1-phosphate + H2O = D-fructose + phosphate</text>
        <dbReference type="Rhea" id="RHEA:35603"/>
        <dbReference type="ChEBI" id="CHEBI:15377"/>
        <dbReference type="ChEBI" id="CHEBI:37721"/>
        <dbReference type="ChEBI" id="CHEBI:43474"/>
        <dbReference type="ChEBI" id="CHEBI:138881"/>
    </reaction>
</comment>
<keyword evidence="6 10" id="KW-0378">Hydrolase</keyword>
<dbReference type="OrthoDB" id="541375at2759"/>
<evidence type="ECO:0000256" key="9">
    <source>
        <dbReference type="ARBA" id="ARBA00048809"/>
    </source>
</evidence>
<feature type="domain" description="Damage-control phosphatase ARMT1-like metal-binding" evidence="11">
    <location>
        <begin position="81"/>
        <end position="463"/>
    </location>
</feature>
<evidence type="ECO:0000259" key="11">
    <source>
        <dbReference type="Pfam" id="PF01937"/>
    </source>
</evidence>
<dbReference type="Pfam" id="PF01937">
    <property type="entry name" value="ARMT1-like_dom"/>
    <property type="match status" value="1"/>
</dbReference>
<dbReference type="PANTHER" id="PTHR12260">
    <property type="entry name" value="DAMAGE-CONTROL PHOSPHATASE ARMT1"/>
    <property type="match status" value="1"/>
</dbReference>
<gene>
    <name evidence="13" type="primary">LOC115624527</name>
</gene>
<dbReference type="GO" id="GO:0051998">
    <property type="term" value="F:protein carboxyl O-methyltransferase activity"/>
    <property type="evidence" value="ECO:0007669"/>
    <property type="project" value="UniProtKB-UniRule"/>
</dbReference>
<dbReference type="InterPro" id="IPR039763">
    <property type="entry name" value="ARMT1"/>
</dbReference>
<proteinExistence type="inferred from homology"/>
<evidence type="ECO:0000256" key="8">
    <source>
        <dbReference type="ARBA" id="ARBA00045980"/>
    </source>
</evidence>
<evidence type="ECO:0000256" key="10">
    <source>
        <dbReference type="RuleBase" id="RU367030"/>
    </source>
</evidence>
<dbReference type="GO" id="GO:0016462">
    <property type="term" value="F:pyrophosphatase activity"/>
    <property type="evidence" value="ECO:0007669"/>
    <property type="project" value="UniProtKB-ARBA"/>
</dbReference>
<dbReference type="Gene3D" id="1.20.930.60">
    <property type="match status" value="1"/>
</dbReference>
<evidence type="ECO:0000256" key="7">
    <source>
        <dbReference type="ARBA" id="ARBA00023211"/>
    </source>
</evidence>
<keyword evidence="10" id="KW-0489">Methyltransferase</keyword>
<comment type="catalytic activity">
    <reaction evidence="1 10">
        <text>L-glutamyl-[protein] + S-adenosyl-L-methionine = [protein]-L-glutamate 5-O-methyl ester + S-adenosyl-L-homocysteine</text>
        <dbReference type="Rhea" id="RHEA:24452"/>
        <dbReference type="Rhea" id="RHEA-COMP:10208"/>
        <dbReference type="Rhea" id="RHEA-COMP:10311"/>
        <dbReference type="ChEBI" id="CHEBI:29973"/>
        <dbReference type="ChEBI" id="CHEBI:57856"/>
        <dbReference type="ChEBI" id="CHEBI:59789"/>
        <dbReference type="ChEBI" id="CHEBI:82795"/>
    </reaction>
</comment>
<dbReference type="Proteomes" id="UP000504634">
    <property type="component" value="Unplaced"/>
</dbReference>
<dbReference type="SUPFAM" id="SSF111321">
    <property type="entry name" value="AF1104-like"/>
    <property type="match status" value="1"/>
</dbReference>
<dbReference type="FunFam" id="3.40.50.10880:FF:000005">
    <property type="entry name" value="DUF89-domain-containing protein"/>
    <property type="match status" value="1"/>
</dbReference>
<dbReference type="InterPro" id="IPR036075">
    <property type="entry name" value="ARMT-1-like_metal-bd_sf"/>
</dbReference>
<dbReference type="Gene3D" id="3.40.50.10880">
    <property type="entry name" value="Uncharacterised protein PF01937, DUF89, domain 3"/>
    <property type="match status" value="1"/>
</dbReference>
<dbReference type="EC" id="2.1.1.-" evidence="10"/>
<dbReference type="GO" id="GO:0006974">
    <property type="term" value="P:DNA damage response"/>
    <property type="evidence" value="ECO:0007669"/>
    <property type="project" value="TreeGrafter"/>
</dbReference>
<dbReference type="GO" id="GO:0005634">
    <property type="term" value="C:nucleus"/>
    <property type="evidence" value="ECO:0007669"/>
    <property type="project" value="TreeGrafter"/>
</dbReference>
<accession>A0A6J2TJC0</accession>
<dbReference type="EC" id="3.1.3.-" evidence="10"/>
<evidence type="ECO:0000256" key="2">
    <source>
        <dbReference type="ARBA" id="ARBA00001326"/>
    </source>
</evidence>
<keyword evidence="4" id="KW-0533">Nickel</keyword>
<keyword evidence="5 10" id="KW-0479">Metal-binding</keyword>
<dbReference type="AlphaFoldDB" id="A0A6J2TJC0"/>
<evidence type="ECO:0000313" key="12">
    <source>
        <dbReference type="Proteomes" id="UP000504634"/>
    </source>
</evidence>
<comment type="domain">
    <text evidence="10">Subfamily III proteins have a conserved RTxK motif about 40-50 residues from the C-terminus; the threonine may be replaced by serine or cysteine.</text>
</comment>
<organism evidence="12 13">
    <name type="scientific">Drosophila lebanonensis</name>
    <name type="common">Fruit fly</name>
    <name type="synonym">Scaptodrosophila lebanonensis</name>
    <dbReference type="NCBI Taxonomy" id="7225"/>
    <lineage>
        <taxon>Eukaryota</taxon>
        <taxon>Metazoa</taxon>
        <taxon>Ecdysozoa</taxon>
        <taxon>Arthropoda</taxon>
        <taxon>Hexapoda</taxon>
        <taxon>Insecta</taxon>
        <taxon>Pterygota</taxon>
        <taxon>Neoptera</taxon>
        <taxon>Endopterygota</taxon>
        <taxon>Diptera</taxon>
        <taxon>Brachycera</taxon>
        <taxon>Muscomorpha</taxon>
        <taxon>Ephydroidea</taxon>
        <taxon>Drosophilidae</taxon>
        <taxon>Scaptodrosophila</taxon>
    </lineage>
</organism>
<comment type="similarity">
    <text evidence="3 10">Belongs to the damage-control phosphatase family. Sugar phosphate phosphatase III subfamily.</text>
</comment>
<evidence type="ECO:0000256" key="3">
    <source>
        <dbReference type="ARBA" id="ARBA00009519"/>
    </source>
</evidence>
<dbReference type="GeneID" id="115624527"/>
<protein>
    <recommendedName>
        <fullName evidence="10">Sugar phosphate phosphatase</fullName>
        <ecNumber evidence="10">2.1.1.-</ecNumber>
        <ecNumber evidence="10">3.1.3.-</ecNumber>
    </recommendedName>
</protein>
<keyword evidence="12" id="KW-1185">Reference proteome</keyword>
<reference evidence="13" key="1">
    <citation type="submission" date="2025-08" db="UniProtKB">
        <authorList>
            <consortium name="RefSeq"/>
        </authorList>
    </citation>
    <scope>IDENTIFICATION</scope>
    <source>
        <strain evidence="13">11010-0011.00</strain>
        <tissue evidence="13">Whole body</tissue>
    </source>
</reference>
<name>A0A6J2TJC0_DROLE</name>
<comment type="cofactor">
    <cofactor evidence="10">
        <name>Mn(2+)</name>
        <dbReference type="ChEBI" id="CHEBI:29035"/>
    </cofactor>
    <cofactor evidence="10">
        <name>Ni(2+)</name>
        <dbReference type="ChEBI" id="CHEBI:49786"/>
    </cofactor>
</comment>
<dbReference type="GO" id="GO:0016791">
    <property type="term" value="F:phosphatase activity"/>
    <property type="evidence" value="ECO:0007669"/>
    <property type="project" value="TreeGrafter"/>
</dbReference>
<comment type="function">
    <text evidence="8 10">Metal-dependent phosphatase that shows phosphatase activity against several substrates, including fructose-1-phosphate and fructose-6-phosphate. Its preference for fructose-1-phosphate, a strong glycating agent that causes DNA damage rather than a canonical yeast metabolite, suggests a damage-control function in hexose phosphate metabolism. Has also been shown to have O-methyltransferase activity that methylates glutamate residues of target proteins to form gamma-glutamyl methyl ester residues. Possibly methylates PCNA, suggesting it is involved in the DNA damage response.</text>
</comment>